<dbReference type="SUPFAM" id="SSF63867">
    <property type="entry name" value="MoeA C-terminal domain-like"/>
    <property type="match status" value="1"/>
</dbReference>
<dbReference type="SUPFAM" id="SSF53218">
    <property type="entry name" value="Molybdenum cofactor biosynthesis proteins"/>
    <property type="match status" value="1"/>
</dbReference>
<evidence type="ECO:0000256" key="11">
    <source>
        <dbReference type="RuleBase" id="RU365090"/>
    </source>
</evidence>
<evidence type="ECO:0000256" key="7">
    <source>
        <dbReference type="ARBA" id="ARBA00022723"/>
    </source>
</evidence>
<dbReference type="PANTHER" id="PTHR10192">
    <property type="entry name" value="MOLYBDOPTERIN BIOSYNTHESIS PROTEIN"/>
    <property type="match status" value="1"/>
</dbReference>
<dbReference type="InterPro" id="IPR036688">
    <property type="entry name" value="MoeA_C_domain_IV_sf"/>
</dbReference>
<evidence type="ECO:0000256" key="5">
    <source>
        <dbReference type="ARBA" id="ARBA00022505"/>
    </source>
</evidence>
<evidence type="ECO:0000256" key="3">
    <source>
        <dbReference type="ARBA" id="ARBA00005046"/>
    </source>
</evidence>
<dbReference type="InterPro" id="IPR036425">
    <property type="entry name" value="MoaB/Mog-like_dom_sf"/>
</dbReference>
<dbReference type="Pfam" id="PF03454">
    <property type="entry name" value="MoeA_C"/>
    <property type="match status" value="1"/>
</dbReference>
<dbReference type="InterPro" id="IPR005110">
    <property type="entry name" value="MoeA_linker/N"/>
</dbReference>
<evidence type="ECO:0000256" key="9">
    <source>
        <dbReference type="ARBA" id="ARBA00023150"/>
    </source>
</evidence>
<sequence>MISVAEALEALFALSRPLGTERVRLAQAAGRVLAQPVVAERNQPPFAAAAMDGYALKGVEAEPGAMFKVVGTSAAGTRFEGNVGAGQAVRIFTGAPVPVGTDRVIIQEDVTREGNLITLGAELDRGPYVRPLGMDFTIGATLDAPRVLGARDLALIAAMNHAEVTVSRRPEVALIATGDELVMPGETPGPDQIIASNAFGLKAMVEAAGARARLLPIARDNVESLRTIFSLAEGADLVVTIGGASVGDHDLVGPVAAELGLEQSFYKVAMRPGKPLMAGRMGGAVMVGLPGNPVSSMVCGTIFILPMLRAMQGLGAHPAPRKSAPLAVDVPANGPREHYMRASLTPEGIRPLARQDSAMLSILHKADALLVRPTGDAARKAGELVDYVSF</sequence>
<dbReference type="Gene3D" id="3.40.980.10">
    <property type="entry name" value="MoaB/Mog-like domain"/>
    <property type="match status" value="1"/>
</dbReference>
<proteinExistence type="inferred from homology"/>
<dbReference type="AlphaFoldDB" id="A0A5D0RM93"/>
<dbReference type="PANTHER" id="PTHR10192:SF5">
    <property type="entry name" value="GEPHYRIN"/>
    <property type="match status" value="1"/>
</dbReference>
<protein>
    <recommendedName>
        <fullName evidence="11">Molybdopterin molybdenumtransferase</fullName>
        <ecNumber evidence="11">2.10.1.1</ecNumber>
    </recommendedName>
</protein>
<evidence type="ECO:0000256" key="6">
    <source>
        <dbReference type="ARBA" id="ARBA00022679"/>
    </source>
</evidence>
<comment type="cofactor">
    <cofactor evidence="1 11">
        <name>Mg(2+)</name>
        <dbReference type="ChEBI" id="CHEBI:18420"/>
    </cofactor>
</comment>
<dbReference type="UniPathway" id="UPA00344"/>
<evidence type="ECO:0000256" key="1">
    <source>
        <dbReference type="ARBA" id="ARBA00001946"/>
    </source>
</evidence>
<keyword evidence="6 11" id="KW-0808">Transferase</keyword>
<gene>
    <name evidence="13" type="ORF">FVF75_00825</name>
</gene>
<name>A0A5D0RM93_9RHOB</name>
<comment type="caution">
    <text evidence="13">The sequence shown here is derived from an EMBL/GenBank/DDBJ whole genome shotgun (WGS) entry which is preliminary data.</text>
</comment>
<dbReference type="RefSeq" id="WP_148375851.1">
    <property type="nucleotide sequence ID" value="NZ_VSIY01000003.1"/>
</dbReference>
<dbReference type="InterPro" id="IPR005111">
    <property type="entry name" value="MoeA_C_domain_IV"/>
</dbReference>
<feature type="domain" description="MoaB/Mog" evidence="12">
    <location>
        <begin position="173"/>
        <end position="310"/>
    </location>
</feature>
<reference evidence="13 14" key="1">
    <citation type="submission" date="2019-08" db="EMBL/GenBank/DDBJ databases">
        <title>Identification of a novel species of the genus Boseongicola.</title>
        <authorList>
            <person name="Zhang X.-Q."/>
        </authorList>
    </citation>
    <scope>NUCLEOTIDE SEQUENCE [LARGE SCALE GENOMIC DNA]</scope>
    <source>
        <strain evidence="13 14">HY14</strain>
    </source>
</reference>
<dbReference type="InterPro" id="IPR001453">
    <property type="entry name" value="MoaB/Mog_dom"/>
</dbReference>
<evidence type="ECO:0000256" key="8">
    <source>
        <dbReference type="ARBA" id="ARBA00022842"/>
    </source>
</evidence>
<evidence type="ECO:0000313" key="13">
    <source>
        <dbReference type="EMBL" id="TYB82760.1"/>
    </source>
</evidence>
<dbReference type="GO" id="GO:0061599">
    <property type="term" value="F:molybdopterin molybdotransferase activity"/>
    <property type="evidence" value="ECO:0007669"/>
    <property type="project" value="UniProtKB-UniRule"/>
</dbReference>
<dbReference type="InterPro" id="IPR036135">
    <property type="entry name" value="MoeA_linker/N_sf"/>
</dbReference>
<dbReference type="EMBL" id="VSIY01000003">
    <property type="protein sequence ID" value="TYB82760.1"/>
    <property type="molecule type" value="Genomic_DNA"/>
</dbReference>
<comment type="pathway">
    <text evidence="3 11">Cofactor biosynthesis; molybdopterin biosynthesis.</text>
</comment>
<dbReference type="Pfam" id="PF00994">
    <property type="entry name" value="MoCF_biosynth"/>
    <property type="match status" value="1"/>
</dbReference>
<keyword evidence="14" id="KW-1185">Reference proteome</keyword>
<dbReference type="NCBIfam" id="NF045515">
    <property type="entry name" value="Glp_gephyrin"/>
    <property type="match status" value="1"/>
</dbReference>
<keyword evidence="5 11" id="KW-0500">Molybdenum</keyword>
<keyword evidence="7 11" id="KW-0479">Metal-binding</keyword>
<evidence type="ECO:0000256" key="10">
    <source>
        <dbReference type="ARBA" id="ARBA00047317"/>
    </source>
</evidence>
<dbReference type="GO" id="GO:0005829">
    <property type="term" value="C:cytosol"/>
    <property type="evidence" value="ECO:0007669"/>
    <property type="project" value="TreeGrafter"/>
</dbReference>
<comment type="catalytic activity">
    <reaction evidence="10">
        <text>adenylyl-molybdopterin + molybdate = Mo-molybdopterin + AMP + H(+)</text>
        <dbReference type="Rhea" id="RHEA:35047"/>
        <dbReference type="ChEBI" id="CHEBI:15378"/>
        <dbReference type="ChEBI" id="CHEBI:36264"/>
        <dbReference type="ChEBI" id="CHEBI:62727"/>
        <dbReference type="ChEBI" id="CHEBI:71302"/>
        <dbReference type="ChEBI" id="CHEBI:456215"/>
        <dbReference type="EC" id="2.10.1.1"/>
    </reaction>
</comment>
<dbReference type="InterPro" id="IPR038987">
    <property type="entry name" value="MoeA-like"/>
</dbReference>
<dbReference type="SMART" id="SM00852">
    <property type="entry name" value="MoCF_biosynth"/>
    <property type="match status" value="1"/>
</dbReference>
<dbReference type="Gene3D" id="3.90.105.10">
    <property type="entry name" value="Molybdopterin biosynthesis moea protein, domain 2"/>
    <property type="match status" value="1"/>
</dbReference>
<dbReference type="FunFam" id="3.40.980.10:FF:000004">
    <property type="entry name" value="Molybdopterin molybdenumtransferase"/>
    <property type="match status" value="1"/>
</dbReference>
<dbReference type="Proteomes" id="UP000322080">
    <property type="component" value="Unassembled WGS sequence"/>
</dbReference>
<accession>A0A5D0RM93</accession>
<evidence type="ECO:0000313" key="14">
    <source>
        <dbReference type="Proteomes" id="UP000322080"/>
    </source>
</evidence>
<dbReference type="GO" id="GO:0006777">
    <property type="term" value="P:Mo-molybdopterin cofactor biosynthetic process"/>
    <property type="evidence" value="ECO:0007669"/>
    <property type="project" value="UniProtKB-UniRule"/>
</dbReference>
<dbReference type="GO" id="GO:0046872">
    <property type="term" value="F:metal ion binding"/>
    <property type="evidence" value="ECO:0007669"/>
    <property type="project" value="UniProtKB-UniRule"/>
</dbReference>
<dbReference type="SUPFAM" id="SSF63882">
    <property type="entry name" value="MoeA N-terminal region -like"/>
    <property type="match status" value="1"/>
</dbReference>
<dbReference type="EC" id="2.10.1.1" evidence="11"/>
<dbReference type="Pfam" id="PF03453">
    <property type="entry name" value="MoeA_N"/>
    <property type="match status" value="1"/>
</dbReference>
<dbReference type="Gene3D" id="2.40.340.10">
    <property type="entry name" value="MoeA, C-terminal, domain IV"/>
    <property type="match status" value="1"/>
</dbReference>
<comment type="similarity">
    <text evidence="4 11">Belongs to the MoeA family.</text>
</comment>
<evidence type="ECO:0000256" key="4">
    <source>
        <dbReference type="ARBA" id="ARBA00010763"/>
    </source>
</evidence>
<comment type="function">
    <text evidence="2 11">Catalyzes the insertion of molybdate into adenylated molybdopterin with the concomitant release of AMP.</text>
</comment>
<evidence type="ECO:0000259" key="12">
    <source>
        <dbReference type="SMART" id="SM00852"/>
    </source>
</evidence>
<organism evidence="13 14">
    <name type="scientific">Maritimibacter fusiformis</name>
    <dbReference type="NCBI Taxonomy" id="2603819"/>
    <lineage>
        <taxon>Bacteria</taxon>
        <taxon>Pseudomonadati</taxon>
        <taxon>Pseudomonadota</taxon>
        <taxon>Alphaproteobacteria</taxon>
        <taxon>Rhodobacterales</taxon>
        <taxon>Roseobacteraceae</taxon>
        <taxon>Maritimibacter</taxon>
    </lineage>
</organism>
<dbReference type="Gene3D" id="2.170.190.11">
    <property type="entry name" value="Molybdopterin biosynthesis moea protein, domain 3"/>
    <property type="match status" value="1"/>
</dbReference>
<evidence type="ECO:0000256" key="2">
    <source>
        <dbReference type="ARBA" id="ARBA00002901"/>
    </source>
</evidence>
<keyword evidence="8 11" id="KW-0460">Magnesium</keyword>
<dbReference type="CDD" id="cd00887">
    <property type="entry name" value="MoeA"/>
    <property type="match status" value="1"/>
</dbReference>
<keyword evidence="9 11" id="KW-0501">Molybdenum cofactor biosynthesis</keyword>